<dbReference type="Proteomes" id="UP000615989">
    <property type="component" value="Unassembled WGS sequence"/>
</dbReference>
<sequence>MPARQPPVPGDGVASAAADAAGGDGAVAFVVSCEHGGNRVPPRYRELFATARDALDSHRGYDPGALTLARQLARTLAAPLVAATTTRLLVDLNRSPGHPKLHSEWISASPPDIRAGIRARHYLPYRRQVEELVAGAIGGGQRVVHVSSHSFTPVLDGVVRNADVGILYDPGRPGEAALSARWIAALQARAPQLKVRRNYPYTGKSDGLCAWLRRHHAAGDYVGIELEINQRHVAPGRAEWRALRAAIVASFVEALEREQALEKQRRAQPAVGT</sequence>
<gene>
    <name evidence="1" type="ORF">GO606_06055</name>
</gene>
<name>A0ABX1PIE8_9RHOO</name>
<reference evidence="1" key="1">
    <citation type="submission" date="2019-12" db="EMBL/GenBank/DDBJ databases">
        <title>Comparative genomics gives insights into the taxonomy of the Azoarcus-Aromatoleum group and reveals separate origins of nif in the plant-associated Azoarcus and non-plant-associated Aromatoleum sub-groups.</title>
        <authorList>
            <person name="Lafos M."/>
            <person name="Maluk M."/>
            <person name="Batista M."/>
            <person name="Junghare M."/>
            <person name="Carmona M."/>
            <person name="Faoro H."/>
            <person name="Cruz L.M."/>
            <person name="Battistoni F."/>
            <person name="De Souza E."/>
            <person name="Pedrosa F."/>
            <person name="Chen W.-M."/>
            <person name="Poole P.S."/>
            <person name="Dixon R.A."/>
            <person name="James E.K."/>
        </authorList>
    </citation>
    <scope>NUCLEOTIDE SEQUENCE</scope>
    <source>
        <strain evidence="1">LuFRes1</strain>
    </source>
</reference>
<accession>A0ABX1PIE8</accession>
<protein>
    <submittedName>
        <fullName evidence="1">N-formylglutamate amidohydrolase</fullName>
    </submittedName>
</protein>
<organism evidence="1 2">
    <name type="scientific">Aromatoleum anaerobium</name>
    <dbReference type="NCBI Taxonomy" id="182180"/>
    <lineage>
        <taxon>Bacteria</taxon>
        <taxon>Pseudomonadati</taxon>
        <taxon>Pseudomonadota</taxon>
        <taxon>Betaproteobacteria</taxon>
        <taxon>Rhodocyclales</taxon>
        <taxon>Rhodocyclaceae</taxon>
        <taxon>Aromatoleum</taxon>
    </lineage>
</organism>
<proteinExistence type="predicted"/>
<dbReference type="SUPFAM" id="SSF53187">
    <property type="entry name" value="Zn-dependent exopeptidases"/>
    <property type="match status" value="1"/>
</dbReference>
<dbReference type="RefSeq" id="WP_169117718.1">
    <property type="nucleotide sequence ID" value="NZ_WTVG02000040.1"/>
</dbReference>
<keyword evidence="2" id="KW-1185">Reference proteome</keyword>
<evidence type="ECO:0000313" key="1">
    <source>
        <dbReference type="EMBL" id="NMG24299.1"/>
    </source>
</evidence>
<dbReference type="InterPro" id="IPR007709">
    <property type="entry name" value="N-FG_amidohydro"/>
</dbReference>
<evidence type="ECO:0000313" key="2">
    <source>
        <dbReference type="Proteomes" id="UP000615989"/>
    </source>
</evidence>
<dbReference type="Pfam" id="PF05013">
    <property type="entry name" value="FGase"/>
    <property type="match status" value="1"/>
</dbReference>
<dbReference type="EMBL" id="WTVG01000012">
    <property type="protein sequence ID" value="NMG24299.1"/>
    <property type="molecule type" value="Genomic_DNA"/>
</dbReference>
<comment type="caution">
    <text evidence="1">The sequence shown here is derived from an EMBL/GenBank/DDBJ whole genome shotgun (WGS) entry which is preliminary data.</text>
</comment>
<dbReference type="Gene3D" id="3.40.630.40">
    <property type="entry name" value="Zn-dependent exopeptidases"/>
    <property type="match status" value="1"/>
</dbReference>